<keyword evidence="5" id="KW-0998">Cell outer membrane</keyword>
<proteinExistence type="inferred from homology"/>
<dbReference type="InterPro" id="IPR033985">
    <property type="entry name" value="SusD-like_N"/>
</dbReference>
<comment type="similarity">
    <text evidence="2">Belongs to the SusD family.</text>
</comment>
<dbReference type="PROSITE" id="PS51257">
    <property type="entry name" value="PROKAR_LIPOPROTEIN"/>
    <property type="match status" value="1"/>
</dbReference>
<keyword evidence="4" id="KW-0472">Membrane</keyword>
<dbReference type="GO" id="GO:0009279">
    <property type="term" value="C:cell outer membrane"/>
    <property type="evidence" value="ECO:0007669"/>
    <property type="project" value="UniProtKB-SubCell"/>
</dbReference>
<dbReference type="Pfam" id="PF14322">
    <property type="entry name" value="SusD-like_3"/>
    <property type="match status" value="1"/>
</dbReference>
<organism evidence="8 9">
    <name type="scientific">Ancylomarina euxinus</name>
    <dbReference type="NCBI Taxonomy" id="2283627"/>
    <lineage>
        <taxon>Bacteria</taxon>
        <taxon>Pseudomonadati</taxon>
        <taxon>Bacteroidota</taxon>
        <taxon>Bacteroidia</taxon>
        <taxon>Marinilabiliales</taxon>
        <taxon>Marinifilaceae</taxon>
        <taxon>Ancylomarina</taxon>
    </lineage>
</organism>
<gene>
    <name evidence="8" type="ORF">DWB61_15320</name>
</gene>
<sequence>MKMRHIYILLTFSFISTLFVSCSDLEEEIYSETVVENFYNNKEEIIGAYTRPWAHTQWVLPLTIFQLSELSADAVVIPTKSDGSHYSDGKNIAFHEHKWTSEHPTIDNAWAITWEGIGFVNGVLQGIEPVDFEEKKVPISKAEMTAELRCLRAYWHLIACDLWGNVPITTKVSDPAYPATNTRKEVYEFIESELIAIIDDLPVKKHAETYGYFTKAGAKTLLARLYLNSKVYADAEDYGKCIDMCDQVISVGNYELDENWQEPFLPTNEFSKENIFAFALDGVTGWSYNISAFTLPNVLKNKFALQFDPFNEMYTIEEFYDSYNDSDKRKEQYLVGPQYGSDPNTPLVIIDKHITSITDAGLEEGARNYKHVFGENSQGHIHESDLVVLRFADVILMKAEALMRQNGGTATQEAVDLVNQIRKRAFGANYEANKYTTANLTMDELLAERGREFAYEGQRRTDLIRFGKFTETRWAKDNVSENYRTLFPIPLKQTNLNPNLDQNLGY</sequence>
<comment type="caution">
    <text evidence="8">The sequence shown here is derived from an EMBL/GenBank/DDBJ whole genome shotgun (WGS) entry which is preliminary data.</text>
</comment>
<reference evidence="8 9" key="1">
    <citation type="submission" date="2018-07" db="EMBL/GenBank/DDBJ databases">
        <title>Draft genome sequence of Ancylomarina sp. M1P.</title>
        <authorList>
            <person name="Yadav S."/>
            <person name="Villanueva L."/>
            <person name="Damste J.S.S."/>
        </authorList>
    </citation>
    <scope>NUCLEOTIDE SEQUENCE [LARGE SCALE GENOMIC DNA]</scope>
    <source>
        <strain evidence="8 9">M1P</strain>
    </source>
</reference>
<evidence type="ECO:0000256" key="1">
    <source>
        <dbReference type="ARBA" id="ARBA00004442"/>
    </source>
</evidence>
<protein>
    <submittedName>
        <fullName evidence="8">RagB/SusD family nutrient uptake outer membrane protein</fullName>
    </submittedName>
</protein>
<dbReference type="AlphaFoldDB" id="A0A425XXL0"/>
<comment type="subcellular location">
    <subcellularLocation>
        <location evidence="1">Cell outer membrane</location>
    </subcellularLocation>
</comment>
<dbReference type="InterPro" id="IPR012944">
    <property type="entry name" value="SusD_RagB_dom"/>
</dbReference>
<dbReference type="Pfam" id="PF07980">
    <property type="entry name" value="SusD_RagB"/>
    <property type="match status" value="1"/>
</dbReference>
<evidence type="ECO:0000256" key="3">
    <source>
        <dbReference type="ARBA" id="ARBA00022729"/>
    </source>
</evidence>
<feature type="domain" description="SusD-like N-terminal" evidence="7">
    <location>
        <begin position="78"/>
        <end position="227"/>
    </location>
</feature>
<evidence type="ECO:0000259" key="6">
    <source>
        <dbReference type="Pfam" id="PF07980"/>
    </source>
</evidence>
<evidence type="ECO:0000256" key="4">
    <source>
        <dbReference type="ARBA" id="ARBA00023136"/>
    </source>
</evidence>
<feature type="domain" description="RagB/SusD" evidence="6">
    <location>
        <begin position="318"/>
        <end position="482"/>
    </location>
</feature>
<evidence type="ECO:0000313" key="8">
    <source>
        <dbReference type="EMBL" id="RRG19416.1"/>
    </source>
</evidence>
<keyword evidence="9" id="KW-1185">Reference proteome</keyword>
<accession>A0A425XXL0</accession>
<name>A0A425XXL0_9BACT</name>
<evidence type="ECO:0000256" key="5">
    <source>
        <dbReference type="ARBA" id="ARBA00023237"/>
    </source>
</evidence>
<keyword evidence="3" id="KW-0732">Signal</keyword>
<dbReference type="InterPro" id="IPR011990">
    <property type="entry name" value="TPR-like_helical_dom_sf"/>
</dbReference>
<dbReference type="Gene3D" id="1.25.40.390">
    <property type="match status" value="1"/>
</dbReference>
<dbReference type="EMBL" id="QQWG01000020">
    <property type="protein sequence ID" value="RRG19416.1"/>
    <property type="molecule type" value="Genomic_DNA"/>
</dbReference>
<evidence type="ECO:0000256" key="2">
    <source>
        <dbReference type="ARBA" id="ARBA00006275"/>
    </source>
</evidence>
<dbReference type="SUPFAM" id="SSF48452">
    <property type="entry name" value="TPR-like"/>
    <property type="match status" value="1"/>
</dbReference>
<dbReference type="Proteomes" id="UP000285794">
    <property type="component" value="Unassembled WGS sequence"/>
</dbReference>
<evidence type="ECO:0000259" key="7">
    <source>
        <dbReference type="Pfam" id="PF14322"/>
    </source>
</evidence>
<evidence type="ECO:0000313" key="9">
    <source>
        <dbReference type="Proteomes" id="UP000285794"/>
    </source>
</evidence>